<accession>A0A1C7MU06</accession>
<sequence length="306" mass="34683">MNWLHARYSNCFPEGLPTFTSSTNSSTRTTLDYVYILSSEQATIRHQQIHHLLSTWTDHSLLSFDIALDQVDIGSGAPERHHLFESQDLARLNITPPVPRLPLEDGTSRSPPSVAEVGLRWETWECLKRLLRQVAQSATRLSSSRAKYQVSRLQQQRQTLFRQLSTASPTTAHTGLRNLLTRLDSQIEQLLEKETAQYRLRTATQWHEAGERNNNYFHRSLKARHNSQIIHGLRDSATGELRLDVDGMLREATLFYTDLCGPDPIDQTAVDTLLAAIPSDVGLSVKEQNLLVDPPTVDELQALLQR</sequence>
<dbReference type="Proteomes" id="UP000093000">
    <property type="component" value="Unassembled WGS sequence"/>
</dbReference>
<dbReference type="AlphaFoldDB" id="A0A1C7MU06"/>
<reference evidence="1 2" key="1">
    <citation type="submission" date="2016-03" db="EMBL/GenBank/DDBJ databases">
        <title>Choanephora cucurbitarum.</title>
        <authorList>
            <person name="Min B."/>
            <person name="Park H."/>
            <person name="Park J.-H."/>
            <person name="Shin H.-D."/>
            <person name="Choi I.-G."/>
        </authorList>
    </citation>
    <scope>NUCLEOTIDE SEQUENCE [LARGE SCALE GENOMIC DNA]</scope>
    <source>
        <strain evidence="1 2">KUS-F28377</strain>
    </source>
</reference>
<proteinExistence type="predicted"/>
<name>A0A1C7MU06_9FUNG</name>
<dbReference type="EMBL" id="LUGH01002213">
    <property type="protein sequence ID" value="OBZ80375.1"/>
    <property type="molecule type" value="Genomic_DNA"/>
</dbReference>
<dbReference type="InParanoid" id="A0A1C7MU06"/>
<evidence type="ECO:0000313" key="2">
    <source>
        <dbReference type="Proteomes" id="UP000093000"/>
    </source>
</evidence>
<gene>
    <name evidence="1" type="ORF">A0J61_11575</name>
</gene>
<dbReference type="OrthoDB" id="2282763at2759"/>
<evidence type="ECO:0000313" key="1">
    <source>
        <dbReference type="EMBL" id="OBZ80375.1"/>
    </source>
</evidence>
<comment type="caution">
    <text evidence="1">The sequence shown here is derived from an EMBL/GenBank/DDBJ whole genome shotgun (WGS) entry which is preliminary data.</text>
</comment>
<organism evidence="1 2">
    <name type="scientific">Choanephora cucurbitarum</name>
    <dbReference type="NCBI Taxonomy" id="101091"/>
    <lineage>
        <taxon>Eukaryota</taxon>
        <taxon>Fungi</taxon>
        <taxon>Fungi incertae sedis</taxon>
        <taxon>Mucoromycota</taxon>
        <taxon>Mucoromycotina</taxon>
        <taxon>Mucoromycetes</taxon>
        <taxon>Mucorales</taxon>
        <taxon>Mucorineae</taxon>
        <taxon>Choanephoraceae</taxon>
        <taxon>Choanephoroideae</taxon>
        <taxon>Choanephora</taxon>
    </lineage>
</organism>
<protein>
    <submittedName>
        <fullName evidence="1">Uncharacterized protein</fullName>
    </submittedName>
</protein>
<keyword evidence="2" id="KW-1185">Reference proteome</keyword>
<feature type="non-terminal residue" evidence="1">
    <location>
        <position position="306"/>
    </location>
</feature>